<sequence length="153" mass="17064">MEEETGGGKKVGGEEHEVISGESQRFLRDVTTPSRGHVTRQPPSLFRGGGRESRERSRTAAYSVRRHSLVTPRELRRGKKCDDYESVGFHSSIDKLTRFLKTSLPGGTLLRTRLIISVALEKVVVREQGVPEYGPLFLTFPTPRPASPRPAHT</sequence>
<dbReference type="Proteomes" id="UP000324222">
    <property type="component" value="Unassembled WGS sequence"/>
</dbReference>
<dbReference type="EMBL" id="VSRR010003892">
    <property type="protein sequence ID" value="MPC37812.1"/>
    <property type="molecule type" value="Genomic_DNA"/>
</dbReference>
<name>A0A5B7EU56_PORTR</name>
<comment type="caution">
    <text evidence="2">The sequence shown here is derived from an EMBL/GenBank/DDBJ whole genome shotgun (WGS) entry which is preliminary data.</text>
</comment>
<evidence type="ECO:0000313" key="3">
    <source>
        <dbReference type="Proteomes" id="UP000324222"/>
    </source>
</evidence>
<keyword evidence="3" id="KW-1185">Reference proteome</keyword>
<feature type="region of interest" description="Disordered" evidence="1">
    <location>
        <begin position="1"/>
        <end position="64"/>
    </location>
</feature>
<evidence type="ECO:0000256" key="1">
    <source>
        <dbReference type="SAM" id="MobiDB-lite"/>
    </source>
</evidence>
<evidence type="ECO:0000313" key="2">
    <source>
        <dbReference type="EMBL" id="MPC37812.1"/>
    </source>
</evidence>
<proteinExistence type="predicted"/>
<feature type="compositionally biased region" description="Basic and acidic residues" evidence="1">
    <location>
        <begin position="49"/>
        <end position="58"/>
    </location>
</feature>
<dbReference type="AlphaFoldDB" id="A0A5B7EU56"/>
<organism evidence="2 3">
    <name type="scientific">Portunus trituberculatus</name>
    <name type="common">Swimming crab</name>
    <name type="synonym">Neptunus trituberculatus</name>
    <dbReference type="NCBI Taxonomy" id="210409"/>
    <lineage>
        <taxon>Eukaryota</taxon>
        <taxon>Metazoa</taxon>
        <taxon>Ecdysozoa</taxon>
        <taxon>Arthropoda</taxon>
        <taxon>Crustacea</taxon>
        <taxon>Multicrustacea</taxon>
        <taxon>Malacostraca</taxon>
        <taxon>Eumalacostraca</taxon>
        <taxon>Eucarida</taxon>
        <taxon>Decapoda</taxon>
        <taxon>Pleocyemata</taxon>
        <taxon>Brachyura</taxon>
        <taxon>Eubrachyura</taxon>
        <taxon>Portunoidea</taxon>
        <taxon>Portunidae</taxon>
        <taxon>Portuninae</taxon>
        <taxon>Portunus</taxon>
    </lineage>
</organism>
<gene>
    <name evidence="2" type="ORF">E2C01_031305</name>
</gene>
<reference evidence="2 3" key="1">
    <citation type="submission" date="2019-05" db="EMBL/GenBank/DDBJ databases">
        <title>Another draft genome of Portunus trituberculatus and its Hox gene families provides insights of decapod evolution.</title>
        <authorList>
            <person name="Jeong J.-H."/>
            <person name="Song I."/>
            <person name="Kim S."/>
            <person name="Choi T."/>
            <person name="Kim D."/>
            <person name="Ryu S."/>
            <person name="Kim W."/>
        </authorList>
    </citation>
    <scope>NUCLEOTIDE SEQUENCE [LARGE SCALE GENOMIC DNA]</scope>
    <source>
        <tissue evidence="2">Muscle</tissue>
    </source>
</reference>
<accession>A0A5B7EU56</accession>
<protein>
    <submittedName>
        <fullName evidence="2">Uncharacterized protein</fullName>
    </submittedName>
</protein>